<sequence length="392" mass="41669">MTHSCSRLFLERLETRLVCSASTEMGSLAQSDIYPTPTIETIASASVRDLGDLPPAASTQPIKATAWIAPGESVTFRFVATFAADYTLYFRYLGDQVQLNAVTPGGTVEIAHGPAGPYTAVPLSLAPGEYFVTAVANGDGPVFVDWDLVLSNGVGQATALNLQLLDDSATPVMVVNSAPERLHDLVSLATSTEIPLAPATTASTQATQLTLGLGGTLSGRPVADLHWVAAVGPADRGRTVSLASLGEDILPGINYGRLAQDQGDEAVAQPTNGALVITTQVDDLPTQAQLPKTLSWMERMAMIVASWAEPTSPENSGQAEPAIERFDIPAEDDRTPTMVNRDAGEEKATARAGLPPLSFFSLGIAGLVILSVHRHWQSQRLPRDRRGREPWH</sequence>
<feature type="region of interest" description="Disordered" evidence="1">
    <location>
        <begin position="309"/>
        <end position="335"/>
    </location>
</feature>
<organism evidence="2">
    <name type="scientific">Singulisphaera sp. Ch08</name>
    <dbReference type="NCBI Taxonomy" id="3120278"/>
    <lineage>
        <taxon>Bacteria</taxon>
        <taxon>Pseudomonadati</taxon>
        <taxon>Planctomycetota</taxon>
        <taxon>Planctomycetia</taxon>
        <taxon>Isosphaerales</taxon>
        <taxon>Isosphaeraceae</taxon>
        <taxon>Singulisphaera</taxon>
    </lineage>
</organism>
<evidence type="ECO:0000256" key="1">
    <source>
        <dbReference type="SAM" id="MobiDB-lite"/>
    </source>
</evidence>
<protein>
    <recommendedName>
        <fullName evidence="3">Peptidase C-terminal archaeal/bacterial domain-containing protein</fullName>
    </recommendedName>
</protein>
<proteinExistence type="predicted"/>
<dbReference type="AlphaFoldDB" id="A0AAU7C8Z4"/>
<evidence type="ECO:0008006" key="3">
    <source>
        <dbReference type="Google" id="ProtNLM"/>
    </source>
</evidence>
<feature type="compositionally biased region" description="Basic and acidic residues" evidence="1">
    <location>
        <begin position="322"/>
        <end position="335"/>
    </location>
</feature>
<accession>A0AAU7C8Z4</accession>
<dbReference type="EMBL" id="CP155447">
    <property type="protein sequence ID" value="XBH01590.1"/>
    <property type="molecule type" value="Genomic_DNA"/>
</dbReference>
<evidence type="ECO:0000313" key="2">
    <source>
        <dbReference type="EMBL" id="XBH01590.1"/>
    </source>
</evidence>
<dbReference type="RefSeq" id="WP_406694331.1">
    <property type="nucleotide sequence ID" value="NZ_CP155447.1"/>
</dbReference>
<name>A0AAU7C8Z4_9BACT</name>
<reference evidence="2" key="1">
    <citation type="submission" date="2024-05" db="EMBL/GenBank/DDBJ databases">
        <title>Planctomycetes of the genus Singulisphaera possess chitinolytic capabilities.</title>
        <authorList>
            <person name="Ivanova A."/>
        </authorList>
    </citation>
    <scope>NUCLEOTIDE SEQUENCE</scope>
    <source>
        <strain evidence="2">Ch08T</strain>
    </source>
</reference>
<gene>
    <name evidence="2" type="ORF">V5E97_24970</name>
</gene>